<proteinExistence type="predicted"/>
<feature type="non-terminal residue" evidence="1">
    <location>
        <position position="61"/>
    </location>
</feature>
<evidence type="ECO:0000313" key="1">
    <source>
        <dbReference type="EMBL" id="KFR17353.1"/>
    </source>
</evidence>
<sequence>LSFQGKLLLISLQYLQGREGTPWTGTERAAEDATYCCTFRGSLPILNSDYKLLFKRKAKTH</sequence>
<reference evidence="1 2" key="1">
    <citation type="submission" date="2014-04" db="EMBL/GenBank/DDBJ databases">
        <title>Genome evolution of avian class.</title>
        <authorList>
            <person name="Zhang G."/>
            <person name="Li C."/>
        </authorList>
    </citation>
    <scope>NUCLEOTIDE SEQUENCE [LARGE SCALE GENOMIC DNA]</scope>
    <source>
        <strain evidence="1">BGI_N306</strain>
    </source>
</reference>
<gene>
    <name evidence="1" type="ORF">N306_14679</name>
</gene>
<dbReference type="Proteomes" id="UP000053605">
    <property type="component" value="Unassembled WGS sequence"/>
</dbReference>
<dbReference type="PhylomeDB" id="A0A091WR18"/>
<feature type="non-terminal residue" evidence="1">
    <location>
        <position position="1"/>
    </location>
</feature>
<keyword evidence="2" id="KW-1185">Reference proteome</keyword>
<dbReference type="AlphaFoldDB" id="A0A091WR18"/>
<organism evidence="1 2">
    <name type="scientific">Opisthocomus hoazin</name>
    <name type="common">Hoatzin</name>
    <name type="synonym">Phasianus hoazin</name>
    <dbReference type="NCBI Taxonomy" id="30419"/>
    <lineage>
        <taxon>Eukaryota</taxon>
        <taxon>Metazoa</taxon>
        <taxon>Chordata</taxon>
        <taxon>Craniata</taxon>
        <taxon>Vertebrata</taxon>
        <taxon>Euteleostomi</taxon>
        <taxon>Archelosauria</taxon>
        <taxon>Archosauria</taxon>
        <taxon>Dinosauria</taxon>
        <taxon>Saurischia</taxon>
        <taxon>Theropoda</taxon>
        <taxon>Coelurosauria</taxon>
        <taxon>Aves</taxon>
        <taxon>Neognathae</taxon>
        <taxon>Neoaves</taxon>
        <taxon>Opisthocomiformes</taxon>
        <taxon>Opisthocomidae</taxon>
        <taxon>Opisthocomus</taxon>
    </lineage>
</organism>
<dbReference type="EMBL" id="KK736135">
    <property type="protein sequence ID" value="KFR17353.1"/>
    <property type="molecule type" value="Genomic_DNA"/>
</dbReference>
<evidence type="ECO:0000313" key="2">
    <source>
        <dbReference type="Proteomes" id="UP000053605"/>
    </source>
</evidence>
<protein>
    <submittedName>
        <fullName evidence="1">Uncharacterized protein</fullName>
    </submittedName>
</protein>
<name>A0A091WR18_OPIHO</name>
<accession>A0A091WR18</accession>